<comment type="similarity">
    <text evidence="1">Belongs to the neurexin family.</text>
</comment>
<feature type="compositionally biased region" description="Polar residues" evidence="19">
    <location>
        <begin position="1303"/>
        <end position="1318"/>
    </location>
</feature>
<evidence type="ECO:0000256" key="11">
    <source>
        <dbReference type="ARBA" id="ARBA00023018"/>
    </source>
</evidence>
<keyword evidence="8" id="KW-0130">Cell adhesion</keyword>
<keyword evidence="13" id="KW-1015">Disulfide bond</keyword>
<dbReference type="FunFam" id="2.10.25.10:FF:000029">
    <property type="entry name" value="neurexin-1 isoform X1"/>
    <property type="match status" value="1"/>
</dbReference>
<keyword evidence="7" id="KW-0106">Calcium</keyword>
<dbReference type="InterPro" id="IPR050372">
    <property type="entry name" value="Neurexin-related_CASP"/>
</dbReference>
<keyword evidence="24" id="KW-1185">Reference proteome</keyword>
<evidence type="ECO:0000256" key="18">
    <source>
        <dbReference type="PROSITE-ProRule" id="PRU00076"/>
    </source>
</evidence>
<keyword evidence="9" id="KW-0654">Proteoglycan</keyword>
<evidence type="ECO:0000256" key="7">
    <source>
        <dbReference type="ARBA" id="ARBA00022837"/>
    </source>
</evidence>
<comment type="caution">
    <text evidence="23">The sequence shown here is derived from an EMBL/GenBank/DDBJ whole genome shotgun (WGS) entry which is preliminary data.</text>
</comment>
<dbReference type="Gene3D" id="2.10.25.10">
    <property type="entry name" value="Laminin"/>
    <property type="match status" value="3"/>
</dbReference>
<feature type="region of interest" description="Disordered" evidence="19">
    <location>
        <begin position="1509"/>
        <end position="1541"/>
    </location>
</feature>
<evidence type="ECO:0000256" key="3">
    <source>
        <dbReference type="ARBA" id="ARBA00022692"/>
    </source>
</evidence>
<keyword evidence="11" id="KW-0770">Synapse</keyword>
<feature type="domain" description="Laminin G" evidence="21">
    <location>
        <begin position="871"/>
        <end position="1046"/>
    </location>
</feature>
<keyword evidence="16" id="KW-0966">Cell projection</keyword>
<keyword evidence="2 18" id="KW-0245">EGF-like domain</keyword>
<dbReference type="InterPro" id="IPR000742">
    <property type="entry name" value="EGF"/>
</dbReference>
<dbReference type="InterPro" id="IPR001791">
    <property type="entry name" value="Laminin_G"/>
</dbReference>
<evidence type="ECO:0000256" key="6">
    <source>
        <dbReference type="ARBA" id="ARBA00022737"/>
    </source>
</evidence>
<dbReference type="SUPFAM" id="SSF49899">
    <property type="entry name" value="Concanavalin A-like lectins/glucanases"/>
    <property type="match status" value="6"/>
</dbReference>
<evidence type="ECO:0000256" key="9">
    <source>
        <dbReference type="ARBA" id="ARBA00022974"/>
    </source>
</evidence>
<evidence type="ECO:0000313" key="24">
    <source>
        <dbReference type="Proteomes" id="UP001610411"/>
    </source>
</evidence>
<evidence type="ECO:0000256" key="19">
    <source>
        <dbReference type="SAM" id="MobiDB-lite"/>
    </source>
</evidence>
<feature type="domain" description="Laminin G" evidence="21">
    <location>
        <begin position="27"/>
        <end position="202"/>
    </location>
</feature>
<feature type="region of interest" description="Disordered" evidence="19">
    <location>
        <begin position="1294"/>
        <end position="1318"/>
    </location>
</feature>
<dbReference type="SMART" id="SM00282">
    <property type="entry name" value="LamG"/>
    <property type="match status" value="6"/>
</dbReference>
<dbReference type="PROSITE" id="PS50025">
    <property type="entry name" value="LAM_G_DOMAIN"/>
    <property type="match status" value="6"/>
</dbReference>
<dbReference type="FunFam" id="2.60.120.200:FF:000004">
    <property type="entry name" value="neurexin-1 isoform X1"/>
    <property type="match status" value="1"/>
</dbReference>
<keyword evidence="10 20" id="KW-1133">Transmembrane helix</keyword>
<keyword evidence="15" id="KW-0357">Heparan sulfate</keyword>
<accession>A0ABD2ETN3</accession>
<evidence type="ECO:0000259" key="21">
    <source>
        <dbReference type="PROSITE" id="PS50025"/>
    </source>
</evidence>
<dbReference type="PROSITE" id="PS00010">
    <property type="entry name" value="ASX_HYDROXYL"/>
    <property type="match status" value="1"/>
</dbReference>
<dbReference type="FunFam" id="2.10.25.10:FF:000015">
    <property type="entry name" value="neurexin-1 isoform X1"/>
    <property type="match status" value="1"/>
</dbReference>
<evidence type="ECO:0000256" key="8">
    <source>
        <dbReference type="ARBA" id="ARBA00022889"/>
    </source>
</evidence>
<dbReference type="FunFam" id="2.60.120.200:FF:000001">
    <property type="entry name" value="neurexin-1 isoform X1"/>
    <property type="match status" value="1"/>
</dbReference>
<dbReference type="InterPro" id="IPR027789">
    <property type="entry name" value="Syndecan/Neurexin_dom"/>
</dbReference>
<keyword evidence="6" id="KW-0677">Repeat</keyword>
<comment type="caution">
    <text evidence="18">Lacks conserved residue(s) required for the propagation of feature annotation.</text>
</comment>
<dbReference type="FunFam" id="2.60.120.200:FF:000007">
    <property type="entry name" value="neurexin-1 isoform X1"/>
    <property type="match status" value="1"/>
</dbReference>
<evidence type="ECO:0000256" key="20">
    <source>
        <dbReference type="SAM" id="Phobius"/>
    </source>
</evidence>
<dbReference type="FunFam" id="2.60.120.200:FF:000003">
    <property type="entry name" value="neurexin-1 isoform X1"/>
    <property type="match status" value="1"/>
</dbReference>
<dbReference type="PANTHER" id="PTHR15036">
    <property type="entry name" value="PIKACHURIN-LIKE PROTEIN"/>
    <property type="match status" value="1"/>
</dbReference>
<feature type="domain" description="Laminin G" evidence="21">
    <location>
        <begin position="1090"/>
        <end position="1260"/>
    </location>
</feature>
<dbReference type="EMBL" id="JBFSEQ010000002">
    <property type="protein sequence ID" value="KAL2789639.1"/>
    <property type="molecule type" value="Genomic_DNA"/>
</dbReference>
<evidence type="ECO:0000256" key="4">
    <source>
        <dbReference type="ARBA" id="ARBA00022723"/>
    </source>
</evidence>
<evidence type="ECO:0000256" key="14">
    <source>
        <dbReference type="ARBA" id="ARBA00023180"/>
    </source>
</evidence>
<dbReference type="CDD" id="cd00110">
    <property type="entry name" value="LamG"/>
    <property type="match status" value="6"/>
</dbReference>
<reference evidence="23 24" key="1">
    <citation type="journal article" date="2024" name="G3 (Bethesda)">
        <title>A hybrid genome assembly of the endangered aye-aye (Daubentonia madagascariensis).</title>
        <authorList>
            <person name="Versoza C.J."/>
            <person name="Pfeifer S.P."/>
        </authorList>
    </citation>
    <scope>NUCLEOTIDE SEQUENCE [LARGE SCALE GENOMIC DNA]</scope>
    <source>
        <strain evidence="23">6821</strain>
    </source>
</reference>
<keyword evidence="14" id="KW-0325">Glycoprotein</keyword>
<sequence>MSFTLPSVFFTLKVSIVLGSLLGLCLGLEFMGLPNQWARYLRWDASTRSDLSFRFKTNISTGLLLYLDDGGVCDFLCLSLVDGRVQLRFSMDCAETAVLSNKQVNDSSWHFLMVSRDRLRTALVLDGEGQSGELQPQQPHMDVVSDLFLGGVPTDIRPSALTLDGVQAMPGFKGLILDLKYGNSEPRLLGSQGVQLDAEGPCGERPCENGGICFLLDGHPTCDCSTTGYGGKLCSEDVSQGPGLSHLMMSEQAREENVATFRGSEYLCYDLSQNPIQSSSDEITLSFKTWQRNGLILHTGKSADYVNLALKDGAVSLVINLGSGAFEAIVEPVNGKFNDNAWHDVKVTRNLRQVTISVDGILTTTGYTQEDYTMLGSDDFFYVGGSPSTADLPGSPVSNNFMGCLKEVVYKNNDIRLELSRLARIGDTKMKIYGEVVFKCENVATLDPINFETPEAYISLPKWNTKRMGSISFDFRTTEPNGLILFTHGKPQERKDARSQKNTKVDFFAVELLDGNLYLLLDMGSGTIKVKATQKKANDGEWYHVDIQRDGRSGTISVNSRRTPFTASGESEILDLEGDMYLGGLPENRAGLILPTELWTAMLNYGYVGCIRDLFIDGRSKNIRQLAEMQNAAGVKSSCSRMSAKQCDSYPCKNNAVCKDGWNRFICDCTGTGYWGRTCEREASILSYDGSMYMKIIMPMVMHTEAEDVSFRFMSQRAYGLLVATTSRDSADTLRLELDGGRVKLMVNLDCIRINCNSSKGPETLYAGQKLNDNEWHTVRVVRRGKSLKLTVDDDVAEGTMVGDHTRLEFHNIETGIMTEKRYISVIPSSFIGHLQSLMFNGLLYIDLCKNGDIDYCELKARFGLRNIIADPVTFKTKSSYLSLATLQAYTSMHLFFQFKTTSADGFILFNSGDGNDFIAVELVKGYIHYVFDLGNGPNVIKGNSDRPLNDNQWHNVVITRDNSNTHSLKVDNKVVTQVINGAKNLDLKGDLYMAGLAQGMYSNLPKLVASRDGFQGCLASVDLNGRLPDLINDALHRSGQIERGCEGPSTTCQEDSCANQGVCMQQWEGFTCDCSMTSYSGNQCNDPGATYIFGKSGGLILYTWPANDRPSTRSDRLAVGFSTTVKDGILVRIDSAPGLGDFLQLHIEQGKIGVVFNIGTVDISIKEERTPVNDGKYHVVRFTRNGGNATLQVDNWPVNEHYPTGRQLTIFNTQAQIAIGGKDKGRLFQGQLSGLYYDGLKVLNMAAENNPNIKINGSVRLVGEVPSILGTTQTTSMPPEMSTTVMETTTTMATTTTRKNRSTASIQPTSDDLVSSAECSSDDEDFVECEPSTDKSLSTSIFEGGYKAHAPKWESKDFRPNKVSETSRTTTTSLSPELIRFTASSSSGMVPKLPAGKMNNRDLKPQPDIVLLPLPTAYELDSTKLKSPLITSPMFRHVPTANPTEPGIRRVPGASEVIRESSSTTGMVVGIVAAAALCILILLYAMYKYRNRDEGSYQVDETRNYISNSAQSNGTLMKEKQQSSKSGHKKQKNKDKEYYV</sequence>
<keyword evidence="4" id="KW-0479">Metal-binding</keyword>
<evidence type="ECO:0000256" key="5">
    <source>
        <dbReference type="ARBA" id="ARBA00022729"/>
    </source>
</evidence>
<feature type="domain" description="EGF-like" evidence="22">
    <location>
        <begin position="1049"/>
        <end position="1086"/>
    </location>
</feature>
<dbReference type="InterPro" id="IPR003585">
    <property type="entry name" value="Neurexin-like"/>
</dbReference>
<dbReference type="SMART" id="SM00294">
    <property type="entry name" value="4.1m"/>
    <property type="match status" value="1"/>
</dbReference>
<feature type="domain" description="EGF-like" evidence="22">
    <location>
        <begin position="198"/>
        <end position="235"/>
    </location>
</feature>
<keyword evidence="3 20" id="KW-0812">Transmembrane</keyword>
<protein>
    <submittedName>
        <fullName evidence="23">Neurexin 3 isoform 6</fullName>
    </submittedName>
</protein>
<dbReference type="FunFam" id="2.60.120.200:FF:000005">
    <property type="entry name" value="neurexin-1 isoform X1"/>
    <property type="match status" value="1"/>
</dbReference>
<feature type="domain" description="Laminin G" evidence="21">
    <location>
        <begin position="685"/>
        <end position="857"/>
    </location>
</feature>
<evidence type="ECO:0000256" key="2">
    <source>
        <dbReference type="ARBA" id="ARBA00022536"/>
    </source>
</evidence>
<dbReference type="PROSITE" id="PS50026">
    <property type="entry name" value="EGF_3"/>
    <property type="match status" value="3"/>
</dbReference>
<keyword evidence="12 20" id="KW-0472">Membrane</keyword>
<dbReference type="Proteomes" id="UP001610411">
    <property type="component" value="Unassembled WGS sequence"/>
</dbReference>
<feature type="domain" description="Laminin G" evidence="21">
    <location>
        <begin position="447"/>
        <end position="639"/>
    </location>
</feature>
<evidence type="ECO:0000256" key="17">
    <source>
        <dbReference type="ARBA" id="ARBA00035005"/>
    </source>
</evidence>
<keyword evidence="5" id="KW-0732">Signal</keyword>
<feature type="domain" description="Laminin G" evidence="21">
    <location>
        <begin position="258"/>
        <end position="440"/>
    </location>
</feature>
<dbReference type="InterPro" id="IPR013320">
    <property type="entry name" value="ConA-like_dom_sf"/>
</dbReference>
<dbReference type="SMART" id="SM00181">
    <property type="entry name" value="EGF"/>
    <property type="match status" value="3"/>
</dbReference>
<evidence type="ECO:0000256" key="16">
    <source>
        <dbReference type="ARBA" id="ARBA00023273"/>
    </source>
</evidence>
<dbReference type="GO" id="GO:0035176">
    <property type="term" value="P:social behavior"/>
    <property type="evidence" value="ECO:0007669"/>
    <property type="project" value="UniProtKB-ARBA"/>
</dbReference>
<dbReference type="Pfam" id="PF02210">
    <property type="entry name" value="Laminin_G_2"/>
    <property type="match status" value="6"/>
</dbReference>
<evidence type="ECO:0000256" key="15">
    <source>
        <dbReference type="ARBA" id="ARBA00023207"/>
    </source>
</evidence>
<dbReference type="PANTHER" id="PTHR15036:SF57">
    <property type="entry name" value="NEUREXIN-3"/>
    <property type="match status" value="1"/>
</dbReference>
<dbReference type="GO" id="GO:0007158">
    <property type="term" value="P:neuron cell-cell adhesion"/>
    <property type="evidence" value="ECO:0007669"/>
    <property type="project" value="UniProtKB-ARBA"/>
</dbReference>
<evidence type="ECO:0000256" key="12">
    <source>
        <dbReference type="ARBA" id="ARBA00023136"/>
    </source>
</evidence>
<gene>
    <name evidence="23" type="ORF">WCI35_004594</name>
</gene>
<feature type="transmembrane region" description="Helical" evidence="20">
    <location>
        <begin position="1468"/>
        <end position="1488"/>
    </location>
</feature>
<proteinExistence type="inferred from homology"/>
<dbReference type="Gene3D" id="2.60.120.200">
    <property type="match status" value="6"/>
</dbReference>
<evidence type="ECO:0000256" key="13">
    <source>
        <dbReference type="ARBA" id="ARBA00023157"/>
    </source>
</evidence>
<dbReference type="GO" id="GO:0071625">
    <property type="term" value="P:vocalization behavior"/>
    <property type="evidence" value="ECO:0007669"/>
    <property type="project" value="UniProtKB-ARBA"/>
</dbReference>
<dbReference type="GO" id="GO:0042734">
    <property type="term" value="C:presynaptic membrane"/>
    <property type="evidence" value="ECO:0007669"/>
    <property type="project" value="UniProtKB-SubCell"/>
</dbReference>
<dbReference type="GO" id="GO:0007612">
    <property type="term" value="P:learning"/>
    <property type="evidence" value="ECO:0007669"/>
    <property type="project" value="UniProtKB-ARBA"/>
</dbReference>
<dbReference type="Pfam" id="PF01034">
    <property type="entry name" value="Syndecan"/>
    <property type="match status" value="1"/>
</dbReference>
<feature type="domain" description="EGF-like" evidence="22">
    <location>
        <begin position="643"/>
        <end position="680"/>
    </location>
</feature>
<dbReference type="InterPro" id="IPR000152">
    <property type="entry name" value="EGF-type_Asp/Asn_hydroxyl_site"/>
</dbReference>
<dbReference type="CDD" id="cd00054">
    <property type="entry name" value="EGF_CA"/>
    <property type="match status" value="2"/>
</dbReference>
<evidence type="ECO:0000256" key="10">
    <source>
        <dbReference type="ARBA" id="ARBA00022989"/>
    </source>
</evidence>
<evidence type="ECO:0000259" key="22">
    <source>
        <dbReference type="PROSITE" id="PS50026"/>
    </source>
</evidence>
<organism evidence="23 24">
    <name type="scientific">Daubentonia madagascariensis</name>
    <name type="common">Aye-aye</name>
    <name type="synonym">Sciurus madagascariensis</name>
    <dbReference type="NCBI Taxonomy" id="31869"/>
    <lineage>
        <taxon>Eukaryota</taxon>
        <taxon>Metazoa</taxon>
        <taxon>Chordata</taxon>
        <taxon>Craniata</taxon>
        <taxon>Vertebrata</taxon>
        <taxon>Euteleostomi</taxon>
        <taxon>Mammalia</taxon>
        <taxon>Eutheria</taxon>
        <taxon>Euarchontoglires</taxon>
        <taxon>Primates</taxon>
        <taxon>Strepsirrhini</taxon>
        <taxon>Chiromyiformes</taxon>
        <taxon>Daubentoniidae</taxon>
        <taxon>Daubentonia</taxon>
    </lineage>
</organism>
<dbReference type="GO" id="GO:0046872">
    <property type="term" value="F:metal ion binding"/>
    <property type="evidence" value="ECO:0007669"/>
    <property type="project" value="UniProtKB-KW"/>
</dbReference>
<name>A0ABD2ETN3_DAUMA</name>
<evidence type="ECO:0000256" key="1">
    <source>
        <dbReference type="ARBA" id="ARBA00010241"/>
    </source>
</evidence>
<comment type="subcellular location">
    <subcellularLocation>
        <location evidence="17">Presynaptic cell membrane</location>
        <topology evidence="17">Single-pass type I membrane protein</topology>
    </subcellularLocation>
</comment>
<evidence type="ECO:0000313" key="23">
    <source>
        <dbReference type="EMBL" id="KAL2789639.1"/>
    </source>
</evidence>